<proteinExistence type="predicted"/>
<dbReference type="Proteomes" id="UP000478052">
    <property type="component" value="Unassembled WGS sequence"/>
</dbReference>
<evidence type="ECO:0000313" key="1">
    <source>
        <dbReference type="EMBL" id="KAF0763373.1"/>
    </source>
</evidence>
<comment type="caution">
    <text evidence="1">The sequence shown here is derived from an EMBL/GenBank/DDBJ whole genome shotgun (WGS) entry which is preliminary data.</text>
</comment>
<dbReference type="AlphaFoldDB" id="A0A6G0YYY5"/>
<protein>
    <submittedName>
        <fullName evidence="1">Uncharacterized protein</fullName>
    </submittedName>
</protein>
<reference evidence="1 2" key="1">
    <citation type="submission" date="2019-08" db="EMBL/GenBank/DDBJ databases">
        <title>Whole genome of Aphis craccivora.</title>
        <authorList>
            <person name="Voronova N.V."/>
            <person name="Shulinski R.S."/>
            <person name="Bandarenka Y.V."/>
            <person name="Zhorov D.G."/>
            <person name="Warner D."/>
        </authorList>
    </citation>
    <scope>NUCLEOTIDE SEQUENCE [LARGE SCALE GENOMIC DNA]</scope>
    <source>
        <strain evidence="1">180601</strain>
        <tissue evidence="1">Whole Body</tissue>
    </source>
</reference>
<organism evidence="1 2">
    <name type="scientific">Aphis craccivora</name>
    <name type="common">Cowpea aphid</name>
    <dbReference type="NCBI Taxonomy" id="307492"/>
    <lineage>
        <taxon>Eukaryota</taxon>
        <taxon>Metazoa</taxon>
        <taxon>Ecdysozoa</taxon>
        <taxon>Arthropoda</taxon>
        <taxon>Hexapoda</taxon>
        <taxon>Insecta</taxon>
        <taxon>Pterygota</taxon>
        <taxon>Neoptera</taxon>
        <taxon>Paraneoptera</taxon>
        <taxon>Hemiptera</taxon>
        <taxon>Sternorrhyncha</taxon>
        <taxon>Aphidomorpha</taxon>
        <taxon>Aphidoidea</taxon>
        <taxon>Aphididae</taxon>
        <taxon>Aphidini</taxon>
        <taxon>Aphis</taxon>
        <taxon>Aphis</taxon>
    </lineage>
</organism>
<dbReference type="EMBL" id="VUJU01001900">
    <property type="protein sequence ID" value="KAF0763373.1"/>
    <property type="molecule type" value="Genomic_DNA"/>
</dbReference>
<sequence length="121" mass="14083">MFKYICWSGALNNIPTVFQVSQNKTLKVTFNKNIGYHTETLYKDLKEIVIFLKKHNMINTIPHTVIKKLKKENTTVNLKIDNPTEIKIHIQANKITKSGKIIEKKSLFRYIHAITIDTIDI</sequence>
<evidence type="ECO:0000313" key="2">
    <source>
        <dbReference type="Proteomes" id="UP000478052"/>
    </source>
</evidence>
<accession>A0A6G0YYY5</accession>
<gene>
    <name evidence="1" type="ORF">FWK35_00012538</name>
</gene>
<keyword evidence="2" id="KW-1185">Reference proteome</keyword>
<name>A0A6G0YYY5_APHCR</name>